<dbReference type="SUPFAM" id="SSF52540">
    <property type="entry name" value="P-loop containing nucleoside triphosphate hydrolases"/>
    <property type="match status" value="1"/>
</dbReference>
<organism evidence="1 2">
    <name type="scientific">Leucobacter chromiireducens subsp. solipictus</name>
    <dbReference type="NCBI Taxonomy" id="398235"/>
    <lineage>
        <taxon>Bacteria</taxon>
        <taxon>Bacillati</taxon>
        <taxon>Actinomycetota</taxon>
        <taxon>Actinomycetes</taxon>
        <taxon>Micrococcales</taxon>
        <taxon>Microbacteriaceae</taxon>
        <taxon>Leucobacter</taxon>
    </lineage>
</organism>
<dbReference type="PANTHER" id="PTHR37816">
    <property type="entry name" value="YALI0E33011P"/>
    <property type="match status" value="1"/>
</dbReference>
<name>A0ABS1SFN7_9MICO</name>
<dbReference type="Gene3D" id="3.40.50.300">
    <property type="entry name" value="P-loop containing nucleotide triphosphate hydrolases"/>
    <property type="match status" value="1"/>
</dbReference>
<evidence type="ECO:0000313" key="1">
    <source>
        <dbReference type="EMBL" id="MBL3679361.1"/>
    </source>
</evidence>
<dbReference type="Proteomes" id="UP001645859">
    <property type="component" value="Unassembled WGS sequence"/>
</dbReference>
<dbReference type="PANTHER" id="PTHR37816:SF1">
    <property type="entry name" value="TOXIN"/>
    <property type="match status" value="1"/>
</dbReference>
<protein>
    <submittedName>
        <fullName evidence="1">AAA family ATPase</fullName>
    </submittedName>
</protein>
<dbReference type="InterPro" id="IPR027417">
    <property type="entry name" value="P-loop_NTPase"/>
</dbReference>
<dbReference type="EMBL" id="QYAC01000004">
    <property type="protein sequence ID" value="MBL3679361.1"/>
    <property type="molecule type" value="Genomic_DNA"/>
</dbReference>
<sequence>MDDPITSPVDRVLVCGVSGSGKTTLARAIGVRWGLPHTEIDGLYHGPGWEPRPEFLADVSRFAREARWVTEWQYTSKGAGEILEPRAQLAVWLDYSRPVVRWRLFRRTFGRGLLRTRLWNGNREGPVWRMLSRDPEQNIMAWQTKTLHTWRSRMAVVLARNPDLSVVRLRTPRETRRWLAALPERRAG</sequence>
<proteinExistence type="predicted"/>
<keyword evidence="2" id="KW-1185">Reference proteome</keyword>
<evidence type="ECO:0000313" key="2">
    <source>
        <dbReference type="Proteomes" id="UP001645859"/>
    </source>
</evidence>
<accession>A0ABS1SFN7</accession>
<comment type="caution">
    <text evidence="1">The sequence shown here is derived from an EMBL/GenBank/DDBJ whole genome shotgun (WGS) entry which is preliminary data.</text>
</comment>
<dbReference type="InterPro" id="IPR052922">
    <property type="entry name" value="Cytidylate_Kinase-2"/>
</dbReference>
<gene>
    <name evidence="1" type="ORF">D3230_08680</name>
</gene>
<reference evidence="1 2" key="1">
    <citation type="submission" date="2018-09" db="EMBL/GenBank/DDBJ databases">
        <title>Comparative genomics of Leucobacter spp.</title>
        <authorList>
            <person name="Reis A.C."/>
            <person name="Kolvenbach B.A."/>
            <person name="Corvini P.F.X."/>
            <person name="Nunes O.C."/>
        </authorList>
    </citation>
    <scope>NUCLEOTIDE SEQUENCE [LARGE SCALE GENOMIC DNA]</scope>
    <source>
        <strain evidence="1 2">TAN 31504</strain>
    </source>
</reference>